<proteinExistence type="predicted"/>
<dbReference type="Proteomes" id="UP000298438">
    <property type="component" value="Unassembled WGS sequence"/>
</dbReference>
<accession>A0A4Y9S687</accession>
<feature type="transmembrane region" description="Helical" evidence="1">
    <location>
        <begin position="12"/>
        <end position="33"/>
    </location>
</feature>
<protein>
    <submittedName>
        <fullName evidence="2">DUF2269 domain-containing protein</fullName>
    </submittedName>
</protein>
<dbReference type="AlphaFoldDB" id="A0A4Y9S687"/>
<sequence>MEYLIVKTLHILSSTILFGTGIGTAFYMLFLTLDRARDIRAIAVVNKWVVRGDWLFTGTTGILQPLTGFWLIHLAGYPMSSRWIVWSLILYVVAFFCWAPVVWLQIRLRDLAQAAVRDNTDLPPLYWRYLRTWVALGIPAFFALVIVFYLMVSKPT</sequence>
<feature type="transmembrane region" description="Helical" evidence="1">
    <location>
        <begin position="54"/>
        <end position="77"/>
    </location>
</feature>
<evidence type="ECO:0000256" key="1">
    <source>
        <dbReference type="SAM" id="Phobius"/>
    </source>
</evidence>
<comment type="caution">
    <text evidence="2">The sequence shown here is derived from an EMBL/GenBank/DDBJ whole genome shotgun (WGS) entry which is preliminary data.</text>
</comment>
<dbReference type="OrthoDB" id="9786302at2"/>
<feature type="transmembrane region" description="Helical" evidence="1">
    <location>
        <begin position="133"/>
        <end position="152"/>
    </location>
</feature>
<reference evidence="2 3" key="1">
    <citation type="submission" date="2019-03" db="EMBL/GenBank/DDBJ databases">
        <title>Draft Genome Sequence of Massilia arenosa sp. nov., a Novel Massilia Species Isolated from a Sandy-loam Maize Soil.</title>
        <authorList>
            <person name="Raths R."/>
            <person name="Peta V."/>
            <person name="Bucking H."/>
        </authorList>
    </citation>
    <scope>NUCLEOTIDE SEQUENCE [LARGE SCALE GENOMIC DNA]</scope>
    <source>
        <strain evidence="2 3">MC02</strain>
    </source>
</reference>
<feature type="transmembrane region" description="Helical" evidence="1">
    <location>
        <begin position="83"/>
        <end position="104"/>
    </location>
</feature>
<keyword evidence="1" id="KW-1133">Transmembrane helix</keyword>
<dbReference type="RefSeq" id="WP_135208600.1">
    <property type="nucleotide sequence ID" value="NZ_SPVF01000227.1"/>
</dbReference>
<keyword evidence="1" id="KW-0812">Transmembrane</keyword>
<dbReference type="InterPro" id="IPR018729">
    <property type="entry name" value="DUF2269_transmembrane"/>
</dbReference>
<dbReference type="EMBL" id="SPVF01000227">
    <property type="protein sequence ID" value="TFW15567.1"/>
    <property type="molecule type" value="Genomic_DNA"/>
</dbReference>
<evidence type="ECO:0000313" key="3">
    <source>
        <dbReference type="Proteomes" id="UP000298438"/>
    </source>
</evidence>
<dbReference type="Pfam" id="PF10027">
    <property type="entry name" value="DUF2269"/>
    <property type="match status" value="1"/>
</dbReference>
<keyword evidence="1" id="KW-0472">Membrane</keyword>
<gene>
    <name evidence="2" type="ORF">E4L96_18015</name>
</gene>
<organism evidence="2 3">
    <name type="scientific">Zemynaea arenosa</name>
    <dbReference type="NCBI Taxonomy" id="2561931"/>
    <lineage>
        <taxon>Bacteria</taxon>
        <taxon>Pseudomonadati</taxon>
        <taxon>Pseudomonadota</taxon>
        <taxon>Betaproteobacteria</taxon>
        <taxon>Burkholderiales</taxon>
        <taxon>Oxalobacteraceae</taxon>
        <taxon>Telluria group</taxon>
        <taxon>Zemynaea</taxon>
    </lineage>
</organism>
<evidence type="ECO:0000313" key="2">
    <source>
        <dbReference type="EMBL" id="TFW15567.1"/>
    </source>
</evidence>
<keyword evidence="3" id="KW-1185">Reference proteome</keyword>
<name>A0A4Y9S687_9BURK</name>